<protein>
    <submittedName>
        <fullName evidence="2">Carcinoembryonic antigen-related cell adhesion molecule 5-like</fullName>
    </submittedName>
</protein>
<dbReference type="AlphaFoldDB" id="A0A8J4UFR3"/>
<gene>
    <name evidence="2" type="ORF">DAT39_013581</name>
</gene>
<sequence length="109" mass="12573">NPKPELTSNLIGDALTGNSVTLYCRVKLQFDGSKFYWIKSTQSTETETIAYYTNYDYDHSSKSYYYPPYSYYEIRSVSVSDGGLYRCRAGRGNPVYYTQYSDELSLNVI</sequence>
<reference evidence="2" key="1">
    <citation type="submission" date="2020-07" db="EMBL/GenBank/DDBJ databases">
        <title>Clarias magur genome sequencing, assembly and annotation.</title>
        <authorList>
            <person name="Kushwaha B."/>
            <person name="Kumar R."/>
            <person name="Das P."/>
            <person name="Joshi C.G."/>
            <person name="Kumar D."/>
            <person name="Nagpure N.S."/>
            <person name="Pandey M."/>
            <person name="Agarwal S."/>
            <person name="Srivastava S."/>
            <person name="Singh M."/>
            <person name="Sahoo L."/>
            <person name="Jayasankar P."/>
            <person name="Meher P.K."/>
            <person name="Koringa P.G."/>
            <person name="Iquebal M.A."/>
            <person name="Das S.P."/>
            <person name="Bit A."/>
            <person name="Patnaik S."/>
            <person name="Patel N."/>
            <person name="Shah T.M."/>
            <person name="Hinsu A."/>
            <person name="Jena J.K."/>
        </authorList>
    </citation>
    <scope>NUCLEOTIDE SEQUENCE</scope>
    <source>
        <strain evidence="2">CIFAMagur01</strain>
        <tissue evidence="2">Testis</tissue>
    </source>
</reference>
<dbReference type="SMART" id="SM00409">
    <property type="entry name" value="IG"/>
    <property type="match status" value="1"/>
</dbReference>
<name>A0A8J4UFR3_CLAMG</name>
<organism evidence="2 3">
    <name type="scientific">Clarias magur</name>
    <name type="common">Asian catfish</name>
    <name type="synonym">Macropteronotus magur</name>
    <dbReference type="NCBI Taxonomy" id="1594786"/>
    <lineage>
        <taxon>Eukaryota</taxon>
        <taxon>Metazoa</taxon>
        <taxon>Chordata</taxon>
        <taxon>Craniata</taxon>
        <taxon>Vertebrata</taxon>
        <taxon>Euteleostomi</taxon>
        <taxon>Actinopterygii</taxon>
        <taxon>Neopterygii</taxon>
        <taxon>Teleostei</taxon>
        <taxon>Ostariophysi</taxon>
        <taxon>Siluriformes</taxon>
        <taxon>Clariidae</taxon>
        <taxon>Clarias</taxon>
    </lineage>
</organism>
<dbReference type="PROSITE" id="PS50835">
    <property type="entry name" value="IG_LIKE"/>
    <property type="match status" value="1"/>
</dbReference>
<dbReference type="InterPro" id="IPR013783">
    <property type="entry name" value="Ig-like_fold"/>
</dbReference>
<dbReference type="InterPro" id="IPR036179">
    <property type="entry name" value="Ig-like_dom_sf"/>
</dbReference>
<dbReference type="EMBL" id="QNUK01000267">
    <property type="protein sequence ID" value="KAF5896697.1"/>
    <property type="molecule type" value="Genomic_DNA"/>
</dbReference>
<comment type="caution">
    <text evidence="2">The sequence shown here is derived from an EMBL/GenBank/DDBJ whole genome shotgun (WGS) entry which is preliminary data.</text>
</comment>
<feature type="non-terminal residue" evidence="2">
    <location>
        <position position="1"/>
    </location>
</feature>
<dbReference type="Proteomes" id="UP000727407">
    <property type="component" value="Unassembled WGS sequence"/>
</dbReference>
<feature type="domain" description="Ig-like" evidence="1">
    <location>
        <begin position="4"/>
        <end position="105"/>
    </location>
</feature>
<evidence type="ECO:0000259" key="1">
    <source>
        <dbReference type="PROSITE" id="PS50835"/>
    </source>
</evidence>
<dbReference type="SUPFAM" id="SSF48726">
    <property type="entry name" value="Immunoglobulin"/>
    <property type="match status" value="1"/>
</dbReference>
<accession>A0A8J4UFR3</accession>
<evidence type="ECO:0000313" key="3">
    <source>
        <dbReference type="Proteomes" id="UP000727407"/>
    </source>
</evidence>
<dbReference type="Pfam" id="PF13927">
    <property type="entry name" value="Ig_3"/>
    <property type="match status" value="1"/>
</dbReference>
<keyword evidence="3" id="KW-1185">Reference proteome</keyword>
<evidence type="ECO:0000313" key="2">
    <source>
        <dbReference type="EMBL" id="KAF5896697.1"/>
    </source>
</evidence>
<proteinExistence type="predicted"/>
<dbReference type="OrthoDB" id="6151406at2759"/>
<dbReference type="InterPro" id="IPR007110">
    <property type="entry name" value="Ig-like_dom"/>
</dbReference>
<dbReference type="Gene3D" id="2.60.40.10">
    <property type="entry name" value="Immunoglobulins"/>
    <property type="match status" value="1"/>
</dbReference>
<feature type="non-terminal residue" evidence="2">
    <location>
        <position position="109"/>
    </location>
</feature>
<dbReference type="InterPro" id="IPR003599">
    <property type="entry name" value="Ig_sub"/>
</dbReference>